<dbReference type="EMBL" id="JAYDYW010000017">
    <property type="protein sequence ID" value="MEE1676068.1"/>
    <property type="molecule type" value="Genomic_DNA"/>
</dbReference>
<proteinExistence type="predicted"/>
<evidence type="ECO:0000256" key="1">
    <source>
        <dbReference type="SAM" id="SignalP"/>
    </source>
</evidence>
<gene>
    <name evidence="3" type="ORF">SNR37_001395</name>
</gene>
<keyword evidence="1" id="KW-0732">Signal</keyword>
<reference evidence="4" key="1">
    <citation type="submission" date="2023-07" db="EMBL/GenBank/DDBJ databases">
        <title>Draft genome sequence of Agarivorans aestuarii strain ZMCS4, a CAZymes producing bacteria isolated from the marine brown algae Clodostephus spongiosus.</title>
        <authorList>
            <person name="Lorente B."/>
            <person name="Cabral C."/>
            <person name="Frias J."/>
            <person name="Faria J."/>
            <person name="Toubarro D."/>
        </authorList>
    </citation>
    <scope>NUCLEOTIDE SEQUENCE [LARGE SCALE GENOMIC DNA]</scope>
    <source>
        <strain evidence="4">ZMCS4</strain>
    </source>
</reference>
<feature type="chain" id="PRO_5046473193" evidence="1">
    <location>
        <begin position="31"/>
        <end position="517"/>
    </location>
</feature>
<evidence type="ECO:0000313" key="3">
    <source>
        <dbReference type="EMBL" id="MEE1676068.1"/>
    </source>
</evidence>
<feature type="domain" description="Peptidase M14" evidence="2">
    <location>
        <begin position="128"/>
        <end position="223"/>
    </location>
</feature>
<accession>A0ABU7G9J4</accession>
<protein>
    <submittedName>
        <fullName evidence="3">M14 family zinc carboxypeptidase</fullName>
    </submittedName>
</protein>
<keyword evidence="3" id="KW-0378">Hydrolase</keyword>
<sequence length="517" mass="55840">MNIHDVFRSLNKVNKLILLSFLLVSYSLFASPQQNWQTNDDTYWQLSRYQDLQFQLSYLPYFSRVSMQTGPLIKNQDNGGLLDIDQALPTDLNINYQVCGEQIEADSIRQAVVCTVNDGGRGNINPDRVGLSTQGRELLAIRMGNPNGTRVMVITQQHGNEPAGTEAALSIVRWLSTGFGRKTKTILANLDLLVLLRANPDGGEPDPESCSLNPIPGTVIDNDCALIRQNVDPMAGGGFADNSEADFVGIVGRGYDLNRYHHVTLDKPIRPVESQAMVAAALAFQPEVVLDLHGDLQKTDCQLDFSSIKPAQVLGQLPTVDCLGGQTAHDFRLLSPFADALPGSPQQFLAQSLAVKVMKKIDRVFVGSTGRFSQVQLGAGNISSGATANYQHIGAAAGGWETVNFVQDLRADVTAVNLGQPQIGVNPGLPDPSFLSKQIWINRVALFEALAALANYSDNAPDDGNGFCDYPLAQGLQASLPVEYWGPQATNGTVLIPIEPSIGVPLYISGNCPDNPL</sequence>
<reference evidence="3 4" key="2">
    <citation type="submission" date="2023-12" db="EMBL/GenBank/DDBJ databases">
        <authorList>
            <consortium name="Cladostephus spongiosus"/>
            <person name="Lorente B."/>
            <person name="Cabral C."/>
            <person name="Frias J."/>
            <person name="Faria J."/>
            <person name="Toubarro D."/>
        </authorList>
    </citation>
    <scope>NUCLEOTIDE SEQUENCE [LARGE SCALE GENOMIC DNA]</scope>
    <source>
        <strain evidence="3 4">ZMCS4</strain>
    </source>
</reference>
<comment type="caution">
    <text evidence="3">The sequence shown here is derived from an EMBL/GenBank/DDBJ whole genome shotgun (WGS) entry which is preliminary data.</text>
</comment>
<organism evidence="3 4">
    <name type="scientific">Agarivorans aestuarii</name>
    <dbReference type="NCBI Taxonomy" id="1563703"/>
    <lineage>
        <taxon>Bacteria</taxon>
        <taxon>Pseudomonadati</taxon>
        <taxon>Pseudomonadota</taxon>
        <taxon>Gammaproteobacteria</taxon>
        <taxon>Alteromonadales</taxon>
        <taxon>Alteromonadaceae</taxon>
        <taxon>Agarivorans</taxon>
    </lineage>
</organism>
<name>A0ABU7G9J4_9ALTE</name>
<dbReference type="InterPro" id="IPR000834">
    <property type="entry name" value="Peptidase_M14"/>
</dbReference>
<dbReference type="Pfam" id="PF00246">
    <property type="entry name" value="Peptidase_M14"/>
    <property type="match status" value="1"/>
</dbReference>
<keyword evidence="3" id="KW-0645">Protease</keyword>
<evidence type="ECO:0000259" key="2">
    <source>
        <dbReference type="Pfam" id="PF00246"/>
    </source>
</evidence>
<keyword evidence="4" id="KW-1185">Reference proteome</keyword>
<dbReference type="Gene3D" id="3.40.630.10">
    <property type="entry name" value="Zn peptidases"/>
    <property type="match status" value="1"/>
</dbReference>
<dbReference type="SUPFAM" id="SSF53187">
    <property type="entry name" value="Zn-dependent exopeptidases"/>
    <property type="match status" value="1"/>
</dbReference>
<keyword evidence="3" id="KW-0121">Carboxypeptidase</keyword>
<evidence type="ECO:0000313" key="4">
    <source>
        <dbReference type="Proteomes" id="UP001310248"/>
    </source>
</evidence>
<dbReference type="RefSeq" id="WP_329776803.1">
    <property type="nucleotide sequence ID" value="NZ_JAYDYW010000017.1"/>
</dbReference>
<feature type="signal peptide" evidence="1">
    <location>
        <begin position="1"/>
        <end position="30"/>
    </location>
</feature>
<dbReference type="GO" id="GO:0004180">
    <property type="term" value="F:carboxypeptidase activity"/>
    <property type="evidence" value="ECO:0007669"/>
    <property type="project" value="UniProtKB-KW"/>
</dbReference>
<dbReference type="Proteomes" id="UP001310248">
    <property type="component" value="Unassembled WGS sequence"/>
</dbReference>